<protein>
    <submittedName>
        <fullName evidence="4">Nucleotidyltransferase family protein</fullName>
    </submittedName>
</protein>
<dbReference type="PANTHER" id="PTHR43584:SF8">
    <property type="entry name" value="N-ACETYLMURAMATE ALPHA-1-PHOSPHATE URIDYLYLTRANSFERASE"/>
    <property type="match status" value="1"/>
</dbReference>
<dbReference type="InterPro" id="IPR005835">
    <property type="entry name" value="NTP_transferase_dom"/>
</dbReference>
<dbReference type="Gene3D" id="3.90.550.10">
    <property type="entry name" value="Spore Coat Polysaccharide Biosynthesis Protein SpsA, Chain A"/>
    <property type="match status" value="1"/>
</dbReference>
<gene>
    <name evidence="4" type="ORF">NNL22_15450</name>
</gene>
<dbReference type="Proteomes" id="UP001164472">
    <property type="component" value="Chromosome"/>
</dbReference>
<dbReference type="NCBIfam" id="NF045761">
    <property type="entry name" value="NAMPUrTaseMurU"/>
    <property type="match status" value="1"/>
</dbReference>
<keyword evidence="1" id="KW-0808">Transferase</keyword>
<evidence type="ECO:0000313" key="4">
    <source>
        <dbReference type="EMBL" id="UZW74399.1"/>
    </source>
</evidence>
<sequence length="248" mass="26893">MKAMILAAGLGTRMRPLTDHTPKPLLQAAGKPLIQYHIERLAEAGIHDLVINTSWLGHQISDYLDNNSCAGSAVQVVHEESPLETAGGIINALPLLTAGNKQALIDGEHAPYFVVVNGDVWTDFDYSELLNIATNIPSTTLAHLVMVDNPPQHPDGDFYLSKHGAISDSAPKSETKAEKLTFSGISLLSAKLFDSCAPGKRALAPLLREAMNKQHVSGHKTNCTWMDIGTPERLQQLEDYILSKLPVS</sequence>
<keyword evidence="5" id="KW-1185">Reference proteome</keyword>
<dbReference type="PANTHER" id="PTHR43584">
    <property type="entry name" value="NUCLEOTIDYL TRANSFERASE"/>
    <property type="match status" value="1"/>
</dbReference>
<reference evidence="4" key="1">
    <citation type="submission" date="2022-07" db="EMBL/GenBank/DDBJ databases">
        <title>Alkalimarinus sp. nov., isolated from gut of a Alitta virens.</title>
        <authorList>
            <person name="Yang A.I."/>
            <person name="Shin N.-R."/>
        </authorList>
    </citation>
    <scope>NUCLEOTIDE SEQUENCE</scope>
    <source>
        <strain evidence="4">FA028</strain>
    </source>
</reference>
<evidence type="ECO:0000256" key="2">
    <source>
        <dbReference type="ARBA" id="ARBA00022695"/>
    </source>
</evidence>
<dbReference type="SUPFAM" id="SSF53448">
    <property type="entry name" value="Nucleotide-diphospho-sugar transferases"/>
    <property type="match status" value="1"/>
</dbReference>
<dbReference type="InterPro" id="IPR029044">
    <property type="entry name" value="Nucleotide-diphossugar_trans"/>
</dbReference>
<accession>A0A9E8HRF1</accession>
<evidence type="ECO:0000259" key="3">
    <source>
        <dbReference type="Pfam" id="PF00483"/>
    </source>
</evidence>
<dbReference type="InterPro" id="IPR050065">
    <property type="entry name" value="GlmU-like"/>
</dbReference>
<keyword evidence="2" id="KW-0548">Nucleotidyltransferase</keyword>
<dbReference type="Pfam" id="PF00483">
    <property type="entry name" value="NTP_transferase"/>
    <property type="match status" value="1"/>
</dbReference>
<proteinExistence type="predicted"/>
<dbReference type="EMBL" id="CP101527">
    <property type="protein sequence ID" value="UZW74399.1"/>
    <property type="molecule type" value="Genomic_DNA"/>
</dbReference>
<dbReference type="CDD" id="cd06422">
    <property type="entry name" value="NTP_transferase_like_1"/>
    <property type="match status" value="1"/>
</dbReference>
<dbReference type="InterPro" id="IPR054790">
    <property type="entry name" value="MurU"/>
</dbReference>
<evidence type="ECO:0000313" key="5">
    <source>
        <dbReference type="Proteomes" id="UP001164472"/>
    </source>
</evidence>
<dbReference type="KEGG" id="asem:NNL22_15450"/>
<name>A0A9E8HRF1_9ALTE</name>
<feature type="domain" description="Nucleotidyl transferase" evidence="3">
    <location>
        <begin position="2"/>
        <end position="239"/>
    </location>
</feature>
<dbReference type="GO" id="GO:0016779">
    <property type="term" value="F:nucleotidyltransferase activity"/>
    <property type="evidence" value="ECO:0007669"/>
    <property type="project" value="UniProtKB-KW"/>
</dbReference>
<dbReference type="AlphaFoldDB" id="A0A9E8HRF1"/>
<organism evidence="4 5">
    <name type="scientific">Alkalimarinus sediminis</name>
    <dbReference type="NCBI Taxonomy" id="1632866"/>
    <lineage>
        <taxon>Bacteria</taxon>
        <taxon>Pseudomonadati</taxon>
        <taxon>Pseudomonadota</taxon>
        <taxon>Gammaproteobacteria</taxon>
        <taxon>Alteromonadales</taxon>
        <taxon>Alteromonadaceae</taxon>
        <taxon>Alkalimarinus</taxon>
    </lineage>
</organism>
<evidence type="ECO:0000256" key="1">
    <source>
        <dbReference type="ARBA" id="ARBA00022679"/>
    </source>
</evidence>